<proteinExistence type="predicted"/>
<keyword evidence="2" id="KW-1185">Reference proteome</keyword>
<organism evidence="1 2">
    <name type="scientific">Acaulospora colombiana</name>
    <dbReference type="NCBI Taxonomy" id="27376"/>
    <lineage>
        <taxon>Eukaryota</taxon>
        <taxon>Fungi</taxon>
        <taxon>Fungi incertae sedis</taxon>
        <taxon>Mucoromycota</taxon>
        <taxon>Glomeromycotina</taxon>
        <taxon>Glomeromycetes</taxon>
        <taxon>Diversisporales</taxon>
        <taxon>Acaulosporaceae</taxon>
        <taxon>Acaulospora</taxon>
    </lineage>
</organism>
<name>A0ACA9LFW8_9GLOM</name>
<gene>
    <name evidence="1" type="ORF">ACOLOM_LOCUS3700</name>
</gene>
<reference evidence="1" key="1">
    <citation type="submission" date="2021-06" db="EMBL/GenBank/DDBJ databases">
        <authorList>
            <person name="Kallberg Y."/>
            <person name="Tangrot J."/>
            <person name="Rosling A."/>
        </authorList>
    </citation>
    <scope>NUCLEOTIDE SEQUENCE</scope>
    <source>
        <strain evidence="1">CL356</strain>
    </source>
</reference>
<dbReference type="Proteomes" id="UP000789525">
    <property type="component" value="Unassembled WGS sequence"/>
</dbReference>
<feature type="non-terminal residue" evidence="1">
    <location>
        <position position="1"/>
    </location>
</feature>
<protein>
    <submittedName>
        <fullName evidence="1">13719_t:CDS:1</fullName>
    </submittedName>
</protein>
<evidence type="ECO:0000313" key="2">
    <source>
        <dbReference type="Proteomes" id="UP000789525"/>
    </source>
</evidence>
<dbReference type="EMBL" id="CAJVPT010005629">
    <property type="protein sequence ID" value="CAG8522051.1"/>
    <property type="molecule type" value="Genomic_DNA"/>
</dbReference>
<accession>A0ACA9LFW8</accession>
<sequence length="470" mass="54493">LLHPTFAEFRQNVQELQPTEADNALARELRETMPKVWENETLQCENFVGLIVKHYGIRLFRAAIGATNRISDGHAMHPKHPYILAICEGKTWSGNGDPEVQAKAYVLEALRPKLRGHDDPLDLLPCIIIYFVVVTDRLQLEPLTDIFALHINSHYRSSQIARAFGAFRIAYNQLYKHYEDMPAVDRLSDFQKSQQATRLTFPYPDSYTVEGEKVKFTYDSRFDDKKLIFHGTTTEGIKVFIKFTTQYSLDAHQFCASVNVAPILYGFETLPGGWFMVVMEYLDPENYRTLEPDLDNKPHVENEIRQIVTALHGRGFVHGDIRGVNMMTRHRWESTSGTKNIVLLDFDWAGREGIVTYPEGVNGTSILRHGEVKDGKHIRKEHDWFMRYMRWKEVNQHSNPSLMHKVDVERTLKLDLFSSDKIVARKIYIRVNNTIWLAFQSPKRLHFYQPLTRDQPTGSRVCANFLHLNQ</sequence>
<evidence type="ECO:0000313" key="1">
    <source>
        <dbReference type="EMBL" id="CAG8522051.1"/>
    </source>
</evidence>
<comment type="caution">
    <text evidence="1">The sequence shown here is derived from an EMBL/GenBank/DDBJ whole genome shotgun (WGS) entry which is preliminary data.</text>
</comment>